<evidence type="ECO:0000256" key="1">
    <source>
        <dbReference type="ARBA" id="ARBA00009437"/>
    </source>
</evidence>
<evidence type="ECO:0000259" key="5">
    <source>
        <dbReference type="PROSITE" id="PS50931"/>
    </source>
</evidence>
<dbReference type="AlphaFoldDB" id="A0A2U2C9H3"/>
<reference evidence="6 7" key="1">
    <citation type="submission" date="2018-05" db="EMBL/GenBank/DDBJ databases">
        <title>Pararhodobacter marina sp. nov., isolated from deep-sea water of the Indian Ocean.</title>
        <authorList>
            <person name="Lai Q.Sr."/>
            <person name="Liu X."/>
            <person name="Shao Z."/>
        </authorList>
    </citation>
    <scope>NUCLEOTIDE SEQUENCE [LARGE SCALE GENOMIC DNA]</scope>
    <source>
        <strain evidence="6 7">CIC4N-9</strain>
    </source>
</reference>
<dbReference type="Proteomes" id="UP000244940">
    <property type="component" value="Unassembled WGS sequence"/>
</dbReference>
<gene>
    <name evidence="6" type="ORF">C4N9_10920</name>
</gene>
<dbReference type="InterPro" id="IPR036388">
    <property type="entry name" value="WH-like_DNA-bd_sf"/>
</dbReference>
<dbReference type="GeneID" id="94365402"/>
<dbReference type="SUPFAM" id="SSF46785">
    <property type="entry name" value="Winged helix' DNA-binding domain"/>
    <property type="match status" value="1"/>
</dbReference>
<dbReference type="PANTHER" id="PTHR30579">
    <property type="entry name" value="TRANSCRIPTIONAL REGULATOR"/>
    <property type="match status" value="1"/>
</dbReference>
<dbReference type="Gene3D" id="3.40.190.10">
    <property type="entry name" value="Periplasmic binding protein-like II"/>
    <property type="match status" value="2"/>
</dbReference>
<proteinExistence type="inferred from homology"/>
<dbReference type="EMBL" id="QEYD01000006">
    <property type="protein sequence ID" value="PWE28501.1"/>
    <property type="molecule type" value="Genomic_DNA"/>
</dbReference>
<evidence type="ECO:0000256" key="4">
    <source>
        <dbReference type="ARBA" id="ARBA00023163"/>
    </source>
</evidence>
<dbReference type="InterPro" id="IPR000847">
    <property type="entry name" value="LysR_HTH_N"/>
</dbReference>
<protein>
    <submittedName>
        <fullName evidence="6">LysR family transcriptional regulator</fullName>
    </submittedName>
</protein>
<keyword evidence="4" id="KW-0804">Transcription</keyword>
<dbReference type="PROSITE" id="PS50931">
    <property type="entry name" value="HTH_LYSR"/>
    <property type="match status" value="1"/>
</dbReference>
<dbReference type="InterPro" id="IPR036390">
    <property type="entry name" value="WH_DNA-bd_sf"/>
</dbReference>
<dbReference type="PRINTS" id="PR00039">
    <property type="entry name" value="HTHLYSR"/>
</dbReference>
<evidence type="ECO:0000256" key="3">
    <source>
        <dbReference type="ARBA" id="ARBA00023125"/>
    </source>
</evidence>
<dbReference type="Gene3D" id="1.10.10.10">
    <property type="entry name" value="Winged helix-like DNA-binding domain superfamily/Winged helix DNA-binding domain"/>
    <property type="match status" value="1"/>
</dbReference>
<dbReference type="FunFam" id="1.10.10.10:FF:000001">
    <property type="entry name" value="LysR family transcriptional regulator"/>
    <property type="match status" value="1"/>
</dbReference>
<evidence type="ECO:0000313" key="6">
    <source>
        <dbReference type="EMBL" id="PWE28501.1"/>
    </source>
</evidence>
<comment type="similarity">
    <text evidence="1">Belongs to the LysR transcriptional regulatory family.</text>
</comment>
<dbReference type="Pfam" id="PF00126">
    <property type="entry name" value="HTH_1"/>
    <property type="match status" value="1"/>
</dbReference>
<dbReference type="PANTHER" id="PTHR30579:SF7">
    <property type="entry name" value="HTH-TYPE TRANSCRIPTIONAL REGULATOR LRHA-RELATED"/>
    <property type="match status" value="1"/>
</dbReference>
<keyword evidence="3" id="KW-0238">DNA-binding</keyword>
<dbReference type="InterPro" id="IPR005119">
    <property type="entry name" value="LysR_subst-bd"/>
</dbReference>
<dbReference type="OrthoDB" id="8097684at2"/>
<sequence>MRRNLDLAALRALAAIADFGGVTKAAQLLNLTQSAVSMQIKRLEESLGLTLLERSGRGVTLSNAGEQLLSYARRILALNDEAVERLTDSEYEGEIRFALPHDIIYPHIPQVLRHFNTLFPRMNVQLQTLNTVRAKEAYGRGECDLILTTEMQCDAGGETLAHLPLVWIGAPGGLAYRQRPLRLAQGRVCAFRAGIIAALDRAGVPWETAVESDSDRTLEAAVSCDMAVHALLAGTEPPHVERIPPGCGLPELSSFLINLYVRPGNTIPGVTALAELLRKAWSGEIRPLAQAAIPSAARPAAQAGVAAE</sequence>
<dbReference type="RefSeq" id="WP_109533363.1">
    <property type="nucleotide sequence ID" value="NZ_CAXPUO010000040.1"/>
</dbReference>
<evidence type="ECO:0000313" key="7">
    <source>
        <dbReference type="Proteomes" id="UP000244940"/>
    </source>
</evidence>
<dbReference type="GO" id="GO:0003700">
    <property type="term" value="F:DNA-binding transcription factor activity"/>
    <property type="evidence" value="ECO:0007669"/>
    <property type="project" value="InterPro"/>
</dbReference>
<comment type="caution">
    <text evidence="6">The sequence shown here is derived from an EMBL/GenBank/DDBJ whole genome shotgun (WGS) entry which is preliminary data.</text>
</comment>
<dbReference type="GO" id="GO:0003677">
    <property type="term" value="F:DNA binding"/>
    <property type="evidence" value="ECO:0007669"/>
    <property type="project" value="UniProtKB-KW"/>
</dbReference>
<keyword evidence="7" id="KW-1185">Reference proteome</keyword>
<evidence type="ECO:0000256" key="2">
    <source>
        <dbReference type="ARBA" id="ARBA00023015"/>
    </source>
</evidence>
<accession>A0A2U2C9H3</accession>
<feature type="domain" description="HTH lysR-type" evidence="5">
    <location>
        <begin position="5"/>
        <end position="62"/>
    </location>
</feature>
<organism evidence="6 7">
    <name type="scientific">Pararhodobacter marinus</name>
    <dbReference type="NCBI Taxonomy" id="2184063"/>
    <lineage>
        <taxon>Bacteria</taxon>
        <taxon>Pseudomonadati</taxon>
        <taxon>Pseudomonadota</taxon>
        <taxon>Alphaproteobacteria</taxon>
        <taxon>Rhodobacterales</taxon>
        <taxon>Paracoccaceae</taxon>
        <taxon>Pararhodobacter</taxon>
    </lineage>
</organism>
<dbReference type="SUPFAM" id="SSF53850">
    <property type="entry name" value="Periplasmic binding protein-like II"/>
    <property type="match status" value="1"/>
</dbReference>
<dbReference type="InterPro" id="IPR050176">
    <property type="entry name" value="LTTR"/>
</dbReference>
<name>A0A2U2C9H3_9RHOB</name>
<dbReference type="Pfam" id="PF03466">
    <property type="entry name" value="LysR_substrate"/>
    <property type="match status" value="1"/>
</dbReference>
<keyword evidence="2" id="KW-0805">Transcription regulation</keyword>